<feature type="transmembrane region" description="Helical" evidence="1">
    <location>
        <begin position="137"/>
        <end position="155"/>
    </location>
</feature>
<feature type="transmembrane region" description="Helical" evidence="1">
    <location>
        <begin position="65"/>
        <end position="85"/>
    </location>
</feature>
<reference evidence="3" key="1">
    <citation type="submission" date="2016-10" db="EMBL/GenBank/DDBJ databases">
        <authorList>
            <person name="Varghese N."/>
            <person name="Submissions S."/>
        </authorList>
    </citation>
    <scope>NUCLEOTIDE SEQUENCE [LARGE SCALE GENOMIC DNA]</scope>
    <source>
        <strain evidence="3">CGMCC 4.3147</strain>
    </source>
</reference>
<name>A0A1G9MIC3_9ACTN</name>
<feature type="transmembrane region" description="Helical" evidence="1">
    <location>
        <begin position="97"/>
        <end position="117"/>
    </location>
</feature>
<organism evidence="2 3">
    <name type="scientific">Glycomyces sambucus</name>
    <dbReference type="NCBI Taxonomy" id="380244"/>
    <lineage>
        <taxon>Bacteria</taxon>
        <taxon>Bacillati</taxon>
        <taxon>Actinomycetota</taxon>
        <taxon>Actinomycetes</taxon>
        <taxon>Glycomycetales</taxon>
        <taxon>Glycomycetaceae</taxon>
        <taxon>Glycomyces</taxon>
    </lineage>
</organism>
<keyword evidence="3" id="KW-1185">Reference proteome</keyword>
<dbReference type="Proteomes" id="UP000198662">
    <property type="component" value="Unassembled WGS sequence"/>
</dbReference>
<accession>A0A1G9MIC3</accession>
<feature type="transmembrane region" description="Helical" evidence="1">
    <location>
        <begin position="21"/>
        <end position="45"/>
    </location>
</feature>
<dbReference type="AlphaFoldDB" id="A0A1G9MIC3"/>
<keyword evidence="1" id="KW-1133">Transmembrane helix</keyword>
<keyword evidence="1" id="KW-0472">Membrane</keyword>
<dbReference type="EMBL" id="FNGF01000009">
    <property type="protein sequence ID" value="SDL74030.1"/>
    <property type="molecule type" value="Genomic_DNA"/>
</dbReference>
<protein>
    <submittedName>
        <fullName evidence="2">Uncharacterized protein</fullName>
    </submittedName>
</protein>
<evidence type="ECO:0000313" key="3">
    <source>
        <dbReference type="Proteomes" id="UP000198662"/>
    </source>
</evidence>
<proteinExistence type="predicted"/>
<evidence type="ECO:0000313" key="2">
    <source>
        <dbReference type="EMBL" id="SDL74030.1"/>
    </source>
</evidence>
<gene>
    <name evidence="2" type="ORF">SAMN05216298_4997</name>
</gene>
<keyword evidence="1" id="KW-0812">Transmembrane</keyword>
<dbReference type="RefSeq" id="WP_091054173.1">
    <property type="nucleotide sequence ID" value="NZ_FNGF01000009.1"/>
</dbReference>
<evidence type="ECO:0000256" key="1">
    <source>
        <dbReference type="SAM" id="Phobius"/>
    </source>
</evidence>
<sequence length="170" mass="17237">MLSTAAPSATDRARRPAAVRVALGAYPLVIAVNVLAGLAAAYLVAAVDAVNGDGEPVLVFPASTAAVLAIAFWHTVPWLAARIALMVGVAKGRPGARIAAIAVEVLAVALWVAAFLARVEDSGGDLISAGPAGGFRTAALAAGVVSAALVVLLCHPQTRAWFTRRDQVLP</sequence>